<protein>
    <submittedName>
        <fullName evidence="2">Uncharacterized protein</fullName>
    </submittedName>
</protein>
<evidence type="ECO:0000313" key="3">
    <source>
        <dbReference type="Proteomes" id="UP000028924"/>
    </source>
</evidence>
<dbReference type="EMBL" id="KL662184">
    <property type="protein sequence ID" value="KFM28895.1"/>
    <property type="molecule type" value="Genomic_DNA"/>
</dbReference>
<keyword evidence="3" id="KW-1185">Reference proteome</keyword>
<sequence length="391" mass="41537">MTGTTLVETREGEHPEATPSGPVEQHTYLPFHIRFDGKDRHIFEPLLLLLDGRHGSEAISKQLAPIIMPGLQTNDGLQGHGSEAISKQLAPIIMPGLQTNDGLQGYLEISLTVPLGSKVFVDRVVWDMRAAVDESNIYASTVAGDLGLPWVSAAVISKRLKEILDQVWKDEHLMANEGRLVTPLISSVLYLTGTAQNPQRQGPTVILDQRFDAELGAVTPPSPAWSTLSFPLAGNYCLFDGALGHGVLDAGDEAEMRATLLINWWQHRPEAVGRAPLMPAQAEAAEGGNAGLGSDARRKLADLCLGERALPIPSIAVDAARLAGEDDMLLPDNLLAENGVALHGPGAVHAVTFHHQGLSLCPIDGGEGLSIAAALVLAQDGESSSESGDEE</sequence>
<accession>A0A087ST41</accession>
<reference evidence="2 3" key="1">
    <citation type="journal article" date="2014" name="BMC Genomics">
        <title>Oil accumulation mechanisms of the oleaginous microalga Chlorella protothecoides revealed through its genome, transcriptomes, and proteomes.</title>
        <authorList>
            <person name="Gao C."/>
            <person name="Wang Y."/>
            <person name="Shen Y."/>
            <person name="Yan D."/>
            <person name="He X."/>
            <person name="Dai J."/>
            <person name="Wu Q."/>
        </authorList>
    </citation>
    <scope>NUCLEOTIDE SEQUENCE [LARGE SCALE GENOMIC DNA]</scope>
    <source>
        <strain evidence="2 3">0710</strain>
    </source>
</reference>
<proteinExistence type="predicted"/>
<dbReference type="Proteomes" id="UP000028924">
    <property type="component" value="Unassembled WGS sequence"/>
</dbReference>
<evidence type="ECO:0000256" key="1">
    <source>
        <dbReference type="SAM" id="MobiDB-lite"/>
    </source>
</evidence>
<dbReference type="AlphaFoldDB" id="A0A087ST41"/>
<gene>
    <name evidence="2" type="ORF">F751_4059</name>
</gene>
<evidence type="ECO:0000313" key="2">
    <source>
        <dbReference type="EMBL" id="KFM28895.1"/>
    </source>
</evidence>
<feature type="region of interest" description="Disordered" evidence="1">
    <location>
        <begin position="1"/>
        <end position="24"/>
    </location>
</feature>
<organism evidence="2 3">
    <name type="scientific">Auxenochlorella protothecoides</name>
    <name type="common">Green microalga</name>
    <name type="synonym">Chlorella protothecoides</name>
    <dbReference type="NCBI Taxonomy" id="3075"/>
    <lineage>
        <taxon>Eukaryota</taxon>
        <taxon>Viridiplantae</taxon>
        <taxon>Chlorophyta</taxon>
        <taxon>core chlorophytes</taxon>
        <taxon>Trebouxiophyceae</taxon>
        <taxon>Chlorellales</taxon>
        <taxon>Chlorellaceae</taxon>
        <taxon>Auxenochlorella</taxon>
    </lineage>
</organism>
<dbReference type="KEGG" id="apro:F751_4059"/>
<dbReference type="RefSeq" id="XP_011401944.1">
    <property type="nucleotide sequence ID" value="XM_011403642.1"/>
</dbReference>
<name>A0A087ST41_AUXPR</name>
<dbReference type="GeneID" id="23615450"/>
<dbReference type="OrthoDB" id="46846at2759"/>